<feature type="transmembrane region" description="Helical" evidence="1">
    <location>
        <begin position="107"/>
        <end position="129"/>
    </location>
</feature>
<proteinExistence type="predicted"/>
<feature type="domain" description="Chlorhexidine efflux transporter" evidence="2">
    <location>
        <begin position="2"/>
        <end position="65"/>
    </location>
</feature>
<evidence type="ECO:0000313" key="3">
    <source>
        <dbReference type="EMBL" id="KMO29403.1"/>
    </source>
</evidence>
<dbReference type="AlphaFoldDB" id="A0A0J6S7L7"/>
<name>A0A0J6S7L7_9HYPH</name>
<protein>
    <submittedName>
        <fullName evidence="3">Membrane protein</fullName>
    </submittedName>
</protein>
<feature type="domain" description="Chlorhexidine efflux transporter" evidence="2">
    <location>
        <begin position="72"/>
        <end position="134"/>
    </location>
</feature>
<dbReference type="Proteomes" id="UP000035929">
    <property type="component" value="Unassembled WGS sequence"/>
</dbReference>
<feature type="transmembrane region" description="Helical" evidence="1">
    <location>
        <begin position="38"/>
        <end position="57"/>
    </location>
</feature>
<sequence length="147" mass="16102">MRSTRDRIRHALLFEVIGLALIIPLGTVLFGLHASEMGVIGLGSAMVATGWNYVYNLGFDRAMQRLTGTTRKSLGLRVGHAVLFEAGLLVILLPPIAWYLGIGLVQAFVMDIAIALFYVAYAFVFNLAYDWAFPLKGWSAVAAEPSR</sequence>
<evidence type="ECO:0000259" key="2">
    <source>
        <dbReference type="Pfam" id="PF05232"/>
    </source>
</evidence>
<dbReference type="NCBIfam" id="NF033664">
    <property type="entry name" value="PACE_transport"/>
    <property type="match status" value="1"/>
</dbReference>
<dbReference type="PATRIC" id="fig|270351.6.peg.2998"/>
<keyword evidence="1" id="KW-0472">Membrane</keyword>
<keyword evidence="1" id="KW-1133">Transmembrane helix</keyword>
<evidence type="ECO:0000313" key="4">
    <source>
        <dbReference type="Proteomes" id="UP000035929"/>
    </source>
</evidence>
<dbReference type="InterPro" id="IPR007896">
    <property type="entry name" value="BTP_bacteria"/>
</dbReference>
<dbReference type="InterPro" id="IPR058208">
    <property type="entry name" value="PACE"/>
</dbReference>
<dbReference type="RefSeq" id="WP_048466467.1">
    <property type="nucleotide sequence ID" value="NZ_JBNTQU010000057.1"/>
</dbReference>
<keyword evidence="1" id="KW-0812">Transmembrane</keyword>
<evidence type="ECO:0000256" key="1">
    <source>
        <dbReference type="SAM" id="Phobius"/>
    </source>
</evidence>
<accession>A0A0J6S7L7</accession>
<dbReference type="OrthoDB" id="1631120at2"/>
<gene>
    <name evidence="3" type="ORF">VP06_24835</name>
</gene>
<dbReference type="Pfam" id="PF05232">
    <property type="entry name" value="BTP"/>
    <property type="match status" value="2"/>
</dbReference>
<organism evidence="3 4">
    <name type="scientific">Methylobacterium aquaticum</name>
    <dbReference type="NCBI Taxonomy" id="270351"/>
    <lineage>
        <taxon>Bacteria</taxon>
        <taxon>Pseudomonadati</taxon>
        <taxon>Pseudomonadota</taxon>
        <taxon>Alphaproteobacteria</taxon>
        <taxon>Hyphomicrobiales</taxon>
        <taxon>Methylobacteriaceae</taxon>
        <taxon>Methylobacterium</taxon>
    </lineage>
</organism>
<comment type="caution">
    <text evidence="3">The sequence shown here is derived from an EMBL/GenBank/DDBJ whole genome shotgun (WGS) entry which is preliminary data.</text>
</comment>
<dbReference type="EMBL" id="LABX01000206">
    <property type="protein sequence ID" value="KMO29403.1"/>
    <property type="molecule type" value="Genomic_DNA"/>
</dbReference>
<feature type="transmembrane region" description="Helical" evidence="1">
    <location>
        <begin position="78"/>
        <end position="101"/>
    </location>
</feature>
<reference evidence="3 4" key="1">
    <citation type="submission" date="2015-03" db="EMBL/GenBank/DDBJ databases">
        <title>Genome sequencing of Methylobacterium aquaticum DSM16371 type strain.</title>
        <authorList>
            <person name="Chaudhry V."/>
            <person name="Patil P.B."/>
        </authorList>
    </citation>
    <scope>NUCLEOTIDE SEQUENCE [LARGE SCALE GENOMIC DNA]</scope>
    <source>
        <strain evidence="3 4">DSM 16371</strain>
    </source>
</reference>
<feature type="transmembrane region" description="Helical" evidence="1">
    <location>
        <begin position="12"/>
        <end position="32"/>
    </location>
</feature>